<dbReference type="PANTHER" id="PTHR10150">
    <property type="entry name" value="DNA REPAIR ENDONUCLEASE XPF"/>
    <property type="match status" value="1"/>
</dbReference>
<reference evidence="12" key="1">
    <citation type="submission" date="2020-11" db="EMBL/GenBank/DDBJ databases">
        <authorList>
            <person name="Tran Van P."/>
        </authorList>
    </citation>
    <scope>NUCLEOTIDE SEQUENCE</scope>
</reference>
<dbReference type="InterPro" id="IPR047520">
    <property type="entry name" value="XPF_nuclease"/>
</dbReference>
<keyword evidence="6" id="KW-0378">Hydrolase</keyword>
<feature type="domain" description="ERCC4" evidence="11">
    <location>
        <begin position="633"/>
        <end position="713"/>
    </location>
</feature>
<evidence type="ECO:0000256" key="7">
    <source>
        <dbReference type="ARBA" id="ARBA00023125"/>
    </source>
</evidence>
<dbReference type="GO" id="GO:0003697">
    <property type="term" value="F:single-stranded DNA binding"/>
    <property type="evidence" value="ECO:0007669"/>
    <property type="project" value="TreeGrafter"/>
</dbReference>
<keyword evidence="7" id="KW-0238">DNA-binding</keyword>
<dbReference type="SUPFAM" id="SSF47781">
    <property type="entry name" value="RuvA domain 2-like"/>
    <property type="match status" value="1"/>
</dbReference>
<evidence type="ECO:0000256" key="5">
    <source>
        <dbReference type="ARBA" id="ARBA00022763"/>
    </source>
</evidence>
<sequence length="889" mass="102061">MSSTDTPGDQLLEFEREMFLNVLNDNSLTIASKGVAIDRLLHHLTATYSEKTQLVLVIGTNAELEDYIITQLSADTSTKTQLVLVIGTNAELEDYIITQLSADTSTVGQRPRRLTAETCSAADRRDVYMNGGVIFITARILVVDMLTSRVPFELVSGLIVYNAHTIATDCLQAFIVRLYRMHNKTGFVSALSQTSHAFIGQFAKLDRIMRYLFATKLYLWPRFHVSITESLSSRSAPTVLEIRLSMTPLMKSIQFSLMDLISLCIKELTNSNNSFLYDCDELNAMNVISLNFDSMVKRQFDPIWYQLSAKCRRTVSDIKRLKQLLFSLTQSDSVTFYHEIKAIRQSVVLNAETSDWLFWEPSETLFTASKERLFATKKGKQVIDIEINPKWNAFHEVIQEIDTETKDMCETIDIIVIVENMNTAVSLEKFRDKGVDIVLRELHAKCELLLSGKSETKIKDKSKKTSEETDENLQTLTQLLRTYSKCEESFEHREHKLELHYHNWHQKGIHLQNMLTVLRPKYVILYDPDMQSIRQIESYQALYLSSESVRVYFFMYDGSAEEQRYLKTLHIEKEAFETLIKTKASLVIPSDRDGKSDTHPDLIRGSDDSFILESNPRVGGGQTSSSQVMPTKRIIIDMREFRSDLPTLIHKRGIDIEPMTIEIGDYILTPDTCVERKSVSDLIGSFNSGRLYTQTEVMVRYYKRPLLLIEFDDQKSFNFKGKYWGHNAPISGSHTGRPNVMSQLVVLTIHFPLLRLLWSPSPHFSAEMFEHLKQDREEPDAKQVLAKSNQQLPAEYVTDKYDIETKEFLLCLPGVSITNVYSIMNSVKCIAHLVELSVEELTEIMGNSLAAEQLYRSLHHKVVDRTNDDMNRLKDEKKWKRFASKRAKT</sequence>
<gene>
    <name evidence="12" type="ORF">ONB1V03_LOCUS4530</name>
</gene>
<dbReference type="InterPro" id="IPR011335">
    <property type="entry name" value="Restrct_endonuc-II-like"/>
</dbReference>
<evidence type="ECO:0000256" key="6">
    <source>
        <dbReference type="ARBA" id="ARBA00022801"/>
    </source>
</evidence>
<dbReference type="InterPro" id="IPR006166">
    <property type="entry name" value="ERCC4_domain"/>
</dbReference>
<evidence type="ECO:0000313" key="13">
    <source>
        <dbReference type="Proteomes" id="UP000728032"/>
    </source>
</evidence>
<keyword evidence="4" id="KW-0255">Endonuclease</keyword>
<keyword evidence="13" id="KW-1185">Reference proteome</keyword>
<accession>A0A7R9QH96</accession>
<dbReference type="GO" id="GO:0000014">
    <property type="term" value="F:single-stranded DNA endodeoxyribonuclease activity"/>
    <property type="evidence" value="ECO:0007669"/>
    <property type="project" value="TreeGrafter"/>
</dbReference>
<evidence type="ECO:0000313" key="12">
    <source>
        <dbReference type="EMBL" id="CAD7644181.1"/>
    </source>
</evidence>
<dbReference type="SUPFAM" id="SSF52980">
    <property type="entry name" value="Restriction endonuclease-like"/>
    <property type="match status" value="1"/>
</dbReference>
<keyword evidence="3" id="KW-0540">Nuclease</keyword>
<dbReference type="GO" id="GO:1901255">
    <property type="term" value="P:nucleotide-excision repair involved in interstrand cross-link repair"/>
    <property type="evidence" value="ECO:0007669"/>
    <property type="project" value="TreeGrafter"/>
</dbReference>
<dbReference type="Pfam" id="PF02732">
    <property type="entry name" value="ERCC4"/>
    <property type="match status" value="1"/>
</dbReference>
<dbReference type="FunFam" id="3.40.50.10130:FF:000002">
    <property type="entry name" value="DNA repair endonuclease XPF"/>
    <property type="match status" value="1"/>
</dbReference>
<evidence type="ECO:0000256" key="1">
    <source>
        <dbReference type="ARBA" id="ARBA00004123"/>
    </source>
</evidence>
<organism evidence="12">
    <name type="scientific">Oppiella nova</name>
    <dbReference type="NCBI Taxonomy" id="334625"/>
    <lineage>
        <taxon>Eukaryota</taxon>
        <taxon>Metazoa</taxon>
        <taxon>Ecdysozoa</taxon>
        <taxon>Arthropoda</taxon>
        <taxon>Chelicerata</taxon>
        <taxon>Arachnida</taxon>
        <taxon>Acari</taxon>
        <taxon>Acariformes</taxon>
        <taxon>Sarcoptiformes</taxon>
        <taxon>Oribatida</taxon>
        <taxon>Brachypylina</taxon>
        <taxon>Oppioidea</taxon>
        <taxon>Oppiidae</taxon>
        <taxon>Oppiella</taxon>
    </lineage>
</organism>
<dbReference type="CDD" id="cd20078">
    <property type="entry name" value="XPF_nuclease_XPF_euk"/>
    <property type="match status" value="1"/>
</dbReference>
<evidence type="ECO:0000256" key="3">
    <source>
        <dbReference type="ARBA" id="ARBA00022722"/>
    </source>
</evidence>
<evidence type="ECO:0000256" key="9">
    <source>
        <dbReference type="ARBA" id="ARBA00023242"/>
    </source>
</evidence>
<dbReference type="AlphaFoldDB" id="A0A7R9QH96"/>
<dbReference type="GO" id="GO:0000724">
    <property type="term" value="P:double-strand break repair via homologous recombination"/>
    <property type="evidence" value="ECO:0007669"/>
    <property type="project" value="TreeGrafter"/>
</dbReference>
<keyword evidence="5" id="KW-0227">DNA damage</keyword>
<comment type="similarity">
    <text evidence="2">Belongs to the XPF family.</text>
</comment>
<dbReference type="Gene3D" id="3.40.50.10130">
    <property type="match status" value="1"/>
</dbReference>
<evidence type="ECO:0000256" key="8">
    <source>
        <dbReference type="ARBA" id="ARBA00023204"/>
    </source>
</evidence>
<dbReference type="PANTHER" id="PTHR10150:SF0">
    <property type="entry name" value="DNA REPAIR ENDONUCLEASE XPF"/>
    <property type="match status" value="1"/>
</dbReference>
<dbReference type="GO" id="GO:0000712">
    <property type="term" value="P:resolution of meiotic recombination intermediates"/>
    <property type="evidence" value="ECO:0007669"/>
    <property type="project" value="TreeGrafter"/>
</dbReference>
<name>A0A7R9QH96_9ACAR</name>
<keyword evidence="9" id="KW-0539">Nucleus</keyword>
<dbReference type="EMBL" id="OC916411">
    <property type="protein sequence ID" value="CAD7644181.1"/>
    <property type="molecule type" value="Genomic_DNA"/>
</dbReference>
<dbReference type="EMBL" id="CAJPVJ010001586">
    <property type="protein sequence ID" value="CAG2164983.1"/>
    <property type="molecule type" value="Genomic_DNA"/>
</dbReference>
<evidence type="ECO:0000256" key="4">
    <source>
        <dbReference type="ARBA" id="ARBA00022759"/>
    </source>
</evidence>
<dbReference type="Gene3D" id="1.10.150.20">
    <property type="entry name" value="5' to 3' exonuclease, C-terminal subdomain"/>
    <property type="match status" value="1"/>
</dbReference>
<dbReference type="Proteomes" id="UP000728032">
    <property type="component" value="Unassembled WGS sequence"/>
</dbReference>
<dbReference type="GO" id="GO:0000110">
    <property type="term" value="C:nucleotide-excision repair factor 1 complex"/>
    <property type="evidence" value="ECO:0007669"/>
    <property type="project" value="TreeGrafter"/>
</dbReference>
<dbReference type="InterPro" id="IPR010994">
    <property type="entry name" value="RuvA_2-like"/>
</dbReference>
<protein>
    <recommendedName>
        <fullName evidence="10">DNA repair endonuclease XPF</fullName>
    </recommendedName>
</protein>
<evidence type="ECO:0000259" key="11">
    <source>
        <dbReference type="SMART" id="SM00891"/>
    </source>
</evidence>
<proteinExistence type="inferred from homology"/>
<dbReference type="OrthoDB" id="361020at2759"/>
<evidence type="ECO:0000256" key="2">
    <source>
        <dbReference type="ARBA" id="ARBA00010015"/>
    </source>
</evidence>
<dbReference type="GO" id="GO:0003684">
    <property type="term" value="F:damaged DNA binding"/>
    <property type="evidence" value="ECO:0007669"/>
    <property type="project" value="TreeGrafter"/>
</dbReference>
<comment type="subcellular location">
    <subcellularLocation>
        <location evidence="1">Nucleus</location>
    </subcellularLocation>
</comment>
<dbReference type="SMART" id="SM00891">
    <property type="entry name" value="ERCC4"/>
    <property type="match status" value="1"/>
</dbReference>
<keyword evidence="8" id="KW-0234">DNA repair</keyword>
<evidence type="ECO:0000256" key="10">
    <source>
        <dbReference type="ARBA" id="ARBA00072370"/>
    </source>
</evidence>